<dbReference type="InterPro" id="IPR050789">
    <property type="entry name" value="Diverse_Enzym_Activities"/>
</dbReference>
<organism evidence="3 4">
    <name type="scientific">Acrocarpospora corrugata</name>
    <dbReference type="NCBI Taxonomy" id="35763"/>
    <lineage>
        <taxon>Bacteria</taxon>
        <taxon>Bacillati</taxon>
        <taxon>Actinomycetota</taxon>
        <taxon>Actinomycetes</taxon>
        <taxon>Streptosporangiales</taxon>
        <taxon>Streptosporangiaceae</taxon>
        <taxon>Acrocarpospora</taxon>
    </lineage>
</organism>
<evidence type="ECO:0000259" key="2">
    <source>
        <dbReference type="Pfam" id="PF00144"/>
    </source>
</evidence>
<proteinExistence type="predicted"/>
<dbReference type="AlphaFoldDB" id="A0A5M3W2G4"/>
<comment type="caution">
    <text evidence="3">The sequence shown here is derived from an EMBL/GenBank/DDBJ whole genome shotgun (WGS) entry which is preliminary data.</text>
</comment>
<dbReference type="PANTHER" id="PTHR43283:SF11">
    <property type="entry name" value="BETA-LACTAMASE-RELATED DOMAIN-CONTAINING PROTEIN"/>
    <property type="match status" value="1"/>
</dbReference>
<feature type="domain" description="Beta-lactamase-related" evidence="2">
    <location>
        <begin position="21"/>
        <end position="321"/>
    </location>
</feature>
<dbReference type="Proteomes" id="UP000334990">
    <property type="component" value="Unassembled WGS sequence"/>
</dbReference>
<dbReference type="SUPFAM" id="SSF56601">
    <property type="entry name" value="beta-lactamase/transpeptidase-like"/>
    <property type="match status" value="1"/>
</dbReference>
<dbReference type="Pfam" id="PF00144">
    <property type="entry name" value="Beta-lactamase"/>
    <property type="match status" value="1"/>
</dbReference>
<evidence type="ECO:0000256" key="1">
    <source>
        <dbReference type="ARBA" id="ARBA00022801"/>
    </source>
</evidence>
<dbReference type="InterPro" id="IPR012338">
    <property type="entry name" value="Beta-lactam/transpept-like"/>
</dbReference>
<reference evidence="3 4" key="1">
    <citation type="submission" date="2019-10" db="EMBL/GenBank/DDBJ databases">
        <title>Whole genome shotgun sequence of Acrocarpospora corrugata NBRC 13972.</title>
        <authorList>
            <person name="Ichikawa N."/>
            <person name="Kimura A."/>
            <person name="Kitahashi Y."/>
            <person name="Komaki H."/>
            <person name="Oguchi A."/>
        </authorList>
    </citation>
    <scope>NUCLEOTIDE SEQUENCE [LARGE SCALE GENOMIC DNA]</scope>
    <source>
        <strain evidence="3 4">NBRC 13972</strain>
    </source>
</reference>
<keyword evidence="1" id="KW-0378">Hydrolase</keyword>
<dbReference type="Gene3D" id="3.40.710.10">
    <property type="entry name" value="DD-peptidase/beta-lactamase superfamily"/>
    <property type="match status" value="1"/>
</dbReference>
<accession>A0A5M3W2G4</accession>
<name>A0A5M3W2G4_9ACTN</name>
<sequence length="332" mass="35492">MLTAMHQDPNDRPAFDAALNWVRRAVDAGQLPSAVLGVATSTGPVLIEAFGRHDGRSTTIDDNFALFSLTKPIVGLATLRLVEQGLLSLRTPLRDVVPGLSADITLWHLLTHTSGIAEGSLTPDDGLLAELTRAGTGFAPGTAIAYSNLAFVGIAEILRSVTGTDLDTALAALPVPFTFDPHTPPVELHGTTEVGLDYPALAKARHPAAGLVGQAEDLLNLGSLLLRKDPALIHPTTLAAMTTPQTLGLPFAVPDPTRSRREYGLTWCLRPTAPELLERRVYGHTGWSGNQWWIYPDLDACLVLLTNMMEPERHGVDADNLLNAFTTALPGS</sequence>
<evidence type="ECO:0000313" key="3">
    <source>
        <dbReference type="EMBL" id="GES02479.1"/>
    </source>
</evidence>
<dbReference type="InterPro" id="IPR001466">
    <property type="entry name" value="Beta-lactam-related"/>
</dbReference>
<dbReference type="PANTHER" id="PTHR43283">
    <property type="entry name" value="BETA-LACTAMASE-RELATED"/>
    <property type="match status" value="1"/>
</dbReference>
<gene>
    <name evidence="3" type="ORF">Acor_45450</name>
</gene>
<dbReference type="EMBL" id="BLAD01000059">
    <property type="protein sequence ID" value="GES02479.1"/>
    <property type="molecule type" value="Genomic_DNA"/>
</dbReference>
<dbReference type="GO" id="GO:0016787">
    <property type="term" value="F:hydrolase activity"/>
    <property type="evidence" value="ECO:0007669"/>
    <property type="project" value="UniProtKB-KW"/>
</dbReference>
<evidence type="ECO:0000313" key="4">
    <source>
        <dbReference type="Proteomes" id="UP000334990"/>
    </source>
</evidence>
<protein>
    <submittedName>
        <fullName evidence="3">Esterase</fullName>
    </submittedName>
</protein>
<keyword evidence="4" id="KW-1185">Reference proteome</keyword>